<dbReference type="AlphaFoldDB" id="K3W1E5"/>
<keyword evidence="3" id="KW-1185">Reference proteome</keyword>
<evidence type="ECO:0000313" key="3">
    <source>
        <dbReference type="Proteomes" id="UP000007978"/>
    </source>
</evidence>
<keyword evidence="1" id="KW-0472">Membrane</keyword>
<comment type="caution">
    <text evidence="2">The sequence shown here is derived from an EMBL/GenBank/DDBJ whole genome shotgun (WGS) entry which is preliminary data.</text>
</comment>
<reference evidence="2 3" key="1">
    <citation type="journal article" date="2012" name="PLoS Pathog.">
        <title>Comparative pathogenomics reveals horizontally acquired novel virulence genes in fungi infecting cereal hosts.</title>
        <authorList>
            <person name="Gardiner D.M."/>
            <person name="McDonald M.C."/>
            <person name="Covarelli L."/>
            <person name="Solomon P.S."/>
            <person name="Rusu A.G."/>
            <person name="Marshall M."/>
            <person name="Kazan K."/>
            <person name="Chakraborty S."/>
            <person name="McDonald B.A."/>
            <person name="Manners J.M."/>
        </authorList>
    </citation>
    <scope>NUCLEOTIDE SEQUENCE [LARGE SCALE GENOMIC DNA]</scope>
    <source>
        <strain evidence="2 3">CS3096</strain>
    </source>
</reference>
<feature type="transmembrane region" description="Helical" evidence="1">
    <location>
        <begin position="88"/>
        <end position="110"/>
    </location>
</feature>
<dbReference type="GeneID" id="20362558"/>
<dbReference type="KEGG" id="fpu:FPSE_03940"/>
<dbReference type="HOGENOM" id="CLU_1434520_0_0_1"/>
<protein>
    <submittedName>
        <fullName evidence="2">Uncharacterized protein</fullName>
    </submittedName>
</protein>
<sequence length="189" mass="21460">MCTEQYTHFYCIYCKCCIRKGYEWEICEQALQTESKSMGSCGYTDDGEVARASEYCQQCPPDEKKWNKSRDTDDVDKDDAPCLNICRWFYSNCLVFLLFSSSAKLVLIFLNDTDFGNTHRKIKNTTHPTCATTSPSTTCATSAPTVTISRNTVWNATKREQYGYKQDSDDLQLVAGTPSRTVIELIIPN</sequence>
<keyword evidence="1" id="KW-1133">Transmembrane helix</keyword>
<keyword evidence="1" id="KW-0812">Transmembrane</keyword>
<accession>K3W1E5</accession>
<dbReference type="OrthoDB" id="4965011at2759"/>
<evidence type="ECO:0000256" key="1">
    <source>
        <dbReference type="SAM" id="Phobius"/>
    </source>
</evidence>
<dbReference type="RefSeq" id="XP_009255333.1">
    <property type="nucleotide sequence ID" value="XM_009257058.1"/>
</dbReference>
<proteinExistence type="predicted"/>
<dbReference type="Proteomes" id="UP000007978">
    <property type="component" value="Chromosome 3"/>
</dbReference>
<name>K3W1E5_FUSPC</name>
<organism evidence="2 3">
    <name type="scientific">Fusarium pseudograminearum (strain CS3096)</name>
    <name type="common">Wheat and barley crown-rot fungus</name>
    <dbReference type="NCBI Taxonomy" id="1028729"/>
    <lineage>
        <taxon>Eukaryota</taxon>
        <taxon>Fungi</taxon>
        <taxon>Dikarya</taxon>
        <taxon>Ascomycota</taxon>
        <taxon>Pezizomycotina</taxon>
        <taxon>Sordariomycetes</taxon>
        <taxon>Hypocreomycetidae</taxon>
        <taxon>Hypocreales</taxon>
        <taxon>Nectriaceae</taxon>
        <taxon>Fusarium</taxon>
    </lineage>
</organism>
<gene>
    <name evidence="2" type="ORF">FPSE_03940</name>
</gene>
<evidence type="ECO:0000313" key="2">
    <source>
        <dbReference type="EMBL" id="EKJ75760.1"/>
    </source>
</evidence>
<dbReference type="EMBL" id="AFNW01000081">
    <property type="protein sequence ID" value="EKJ75760.1"/>
    <property type="molecule type" value="Genomic_DNA"/>
</dbReference>